<keyword evidence="3" id="KW-1003">Cell membrane</keyword>
<dbReference type="Pfam" id="PF07690">
    <property type="entry name" value="MFS_1"/>
    <property type="match status" value="1"/>
</dbReference>
<dbReference type="GO" id="GO:0022857">
    <property type="term" value="F:transmembrane transporter activity"/>
    <property type="evidence" value="ECO:0007669"/>
    <property type="project" value="InterPro"/>
</dbReference>
<evidence type="ECO:0000313" key="9">
    <source>
        <dbReference type="Proteomes" id="UP000676194"/>
    </source>
</evidence>
<evidence type="ECO:0000256" key="3">
    <source>
        <dbReference type="ARBA" id="ARBA00022475"/>
    </source>
</evidence>
<dbReference type="InterPro" id="IPR036259">
    <property type="entry name" value="MFS_trans_sf"/>
</dbReference>
<evidence type="ECO:0000256" key="1">
    <source>
        <dbReference type="ARBA" id="ARBA00004651"/>
    </source>
</evidence>
<feature type="transmembrane region" description="Helical" evidence="7">
    <location>
        <begin position="331"/>
        <end position="353"/>
    </location>
</feature>
<keyword evidence="5 7" id="KW-1133">Transmembrane helix</keyword>
<feature type="transmembrane region" description="Helical" evidence="7">
    <location>
        <begin position="239"/>
        <end position="258"/>
    </location>
</feature>
<protein>
    <submittedName>
        <fullName evidence="8">MFS transporter</fullName>
    </submittedName>
</protein>
<evidence type="ECO:0000256" key="5">
    <source>
        <dbReference type="ARBA" id="ARBA00022989"/>
    </source>
</evidence>
<keyword evidence="9" id="KW-1185">Reference proteome</keyword>
<feature type="transmembrane region" description="Helical" evidence="7">
    <location>
        <begin position="365"/>
        <end position="391"/>
    </location>
</feature>
<reference evidence="8" key="1">
    <citation type="submission" date="2021-05" db="EMBL/GenBank/DDBJ databases">
        <title>Complete genome sequence of the cellulolytic planctomycete Telmatocola sphagniphila SP2T and characterization of the first cellulase from planctomycetes.</title>
        <authorList>
            <person name="Rakitin A.L."/>
            <person name="Beletsky A.V."/>
            <person name="Naumoff D.G."/>
            <person name="Kulichevskaya I.S."/>
            <person name="Mardanov A.V."/>
            <person name="Ravin N.V."/>
            <person name="Dedysh S.N."/>
        </authorList>
    </citation>
    <scope>NUCLEOTIDE SEQUENCE</scope>
    <source>
        <strain evidence="8">SP2T</strain>
    </source>
</reference>
<evidence type="ECO:0000256" key="2">
    <source>
        <dbReference type="ARBA" id="ARBA00022448"/>
    </source>
</evidence>
<evidence type="ECO:0000256" key="6">
    <source>
        <dbReference type="ARBA" id="ARBA00023136"/>
    </source>
</evidence>
<dbReference type="PANTHER" id="PTHR43266">
    <property type="entry name" value="MACROLIDE-EFFLUX PROTEIN"/>
    <property type="match status" value="1"/>
</dbReference>
<feature type="transmembrane region" description="Helical" evidence="7">
    <location>
        <begin position="186"/>
        <end position="206"/>
    </location>
</feature>
<feature type="transmembrane region" description="Helical" evidence="7">
    <location>
        <begin position="59"/>
        <end position="81"/>
    </location>
</feature>
<dbReference type="Gene3D" id="1.20.1250.20">
    <property type="entry name" value="MFS general substrate transporter like domains"/>
    <property type="match status" value="1"/>
</dbReference>
<feature type="transmembrane region" description="Helical" evidence="7">
    <location>
        <begin position="278"/>
        <end position="297"/>
    </location>
</feature>
<proteinExistence type="predicted"/>
<sequence>MLNESLSTSRERTSLSKTLKNRTFFALIVSQFLAAFNDQAINASAMFFAIHSRTLTEEQAISLMPVLFYTPWFLFVTLAGYFADRYSKRNALVFWKLAEIVITAIALAGFWFGQAEGVTLVLSTVFFMGMHAAFFGPAKYGIMPEILEPELLSRGNGYLESFSFLGTILGSICGGVFSFLFQGSEWIIGIILGSLALIGFFVSLQLQKIPAANPQRPFPRYIYFPLIQNFRHVLATRDLLFAIVGIAFFTFVVTFLRATVYMFGESQSPRWDELKTSAVVGTVACGLGLGCPLAGWLSGKKIELGLIPIGALGIAIGCLLASLFTASLSGLIFSTVLIGFSTSFFLVPLFSLLQYSAARTSKGEMFAISNFVDVGGAVLSSVLFLGCVAVSKRVELAPEVAMKELASNQNFLKVELREGRPVQVTLGEGENITQYGQPAGEVASVVSRIFRPVEAEQLIITIDSGVTPGSRVAVWEYRIGNVKHLVVAPEGRLTKSAYDFRKLPPYLFGTAGVLALIMLLVLRKIMPDLFRQTLRFIAGSRESSSAWPTATAPVRPDGP</sequence>
<feature type="transmembrane region" description="Helical" evidence="7">
    <location>
        <begin position="503"/>
        <end position="522"/>
    </location>
</feature>
<feature type="transmembrane region" description="Helical" evidence="7">
    <location>
        <begin position="157"/>
        <end position="180"/>
    </location>
</feature>
<dbReference type="GO" id="GO:0005886">
    <property type="term" value="C:plasma membrane"/>
    <property type="evidence" value="ECO:0007669"/>
    <property type="project" value="UniProtKB-SubCell"/>
</dbReference>
<feature type="transmembrane region" description="Helical" evidence="7">
    <location>
        <begin position="304"/>
        <end position="325"/>
    </location>
</feature>
<gene>
    <name evidence="8" type="ORF">KIH39_10795</name>
</gene>
<evidence type="ECO:0000313" key="8">
    <source>
        <dbReference type="EMBL" id="QVL34365.1"/>
    </source>
</evidence>
<organism evidence="8 9">
    <name type="scientific">Telmatocola sphagniphila</name>
    <dbReference type="NCBI Taxonomy" id="1123043"/>
    <lineage>
        <taxon>Bacteria</taxon>
        <taxon>Pseudomonadati</taxon>
        <taxon>Planctomycetota</taxon>
        <taxon>Planctomycetia</taxon>
        <taxon>Gemmatales</taxon>
        <taxon>Gemmataceae</taxon>
    </lineage>
</organism>
<evidence type="ECO:0000256" key="7">
    <source>
        <dbReference type="SAM" id="Phobius"/>
    </source>
</evidence>
<dbReference type="RefSeq" id="WP_213499335.1">
    <property type="nucleotide sequence ID" value="NZ_CP074694.1"/>
</dbReference>
<dbReference type="Proteomes" id="UP000676194">
    <property type="component" value="Chromosome"/>
</dbReference>
<dbReference type="AlphaFoldDB" id="A0A8E6B8Z3"/>
<dbReference type="PANTHER" id="PTHR43266:SF2">
    <property type="entry name" value="MAJOR FACILITATOR SUPERFAMILY (MFS) PROFILE DOMAIN-CONTAINING PROTEIN"/>
    <property type="match status" value="1"/>
</dbReference>
<feature type="transmembrane region" description="Helical" evidence="7">
    <location>
        <begin position="118"/>
        <end position="136"/>
    </location>
</feature>
<keyword evidence="2" id="KW-0813">Transport</keyword>
<feature type="transmembrane region" description="Helical" evidence="7">
    <location>
        <begin position="93"/>
        <end position="112"/>
    </location>
</feature>
<name>A0A8E6B8Z3_9BACT</name>
<keyword evidence="6 7" id="KW-0472">Membrane</keyword>
<evidence type="ECO:0000256" key="4">
    <source>
        <dbReference type="ARBA" id="ARBA00022692"/>
    </source>
</evidence>
<comment type="subcellular location">
    <subcellularLocation>
        <location evidence="1">Cell membrane</location>
        <topology evidence="1">Multi-pass membrane protein</topology>
    </subcellularLocation>
</comment>
<dbReference type="SUPFAM" id="SSF103473">
    <property type="entry name" value="MFS general substrate transporter"/>
    <property type="match status" value="1"/>
</dbReference>
<dbReference type="InterPro" id="IPR011701">
    <property type="entry name" value="MFS"/>
</dbReference>
<dbReference type="EMBL" id="CP074694">
    <property type="protein sequence ID" value="QVL34365.1"/>
    <property type="molecule type" value="Genomic_DNA"/>
</dbReference>
<dbReference type="CDD" id="cd06173">
    <property type="entry name" value="MFS_MefA_like"/>
    <property type="match status" value="1"/>
</dbReference>
<keyword evidence="4 7" id="KW-0812">Transmembrane</keyword>
<dbReference type="KEGG" id="tsph:KIH39_10795"/>
<accession>A0A8E6B8Z3</accession>